<evidence type="ECO:0000313" key="6">
    <source>
        <dbReference type="Proteomes" id="UP000198854"/>
    </source>
</evidence>
<keyword evidence="2" id="KW-0229">DNA integration</keyword>
<keyword evidence="3" id="KW-0233">DNA recombination</keyword>
<gene>
    <name evidence="5" type="ORF">SAMN04488136_10731</name>
</gene>
<reference evidence="5 6" key="1">
    <citation type="submission" date="2016-10" db="EMBL/GenBank/DDBJ databases">
        <authorList>
            <person name="de Groot N.N."/>
        </authorList>
    </citation>
    <scope>NUCLEOTIDE SEQUENCE [LARGE SCALE GENOMIC DNA]</scope>
    <source>
        <strain evidence="5 6">CGMCC 1.10228</strain>
    </source>
</reference>
<dbReference type="Proteomes" id="UP000198854">
    <property type="component" value="Unassembled WGS sequence"/>
</dbReference>
<dbReference type="AlphaFoldDB" id="A0A1G7Z6T7"/>
<keyword evidence="6" id="KW-1185">Reference proteome</keyword>
<dbReference type="GO" id="GO:0006310">
    <property type="term" value="P:DNA recombination"/>
    <property type="evidence" value="ECO:0007669"/>
    <property type="project" value="UniProtKB-KW"/>
</dbReference>
<dbReference type="InterPro" id="IPR011010">
    <property type="entry name" value="DNA_brk_join_enz"/>
</dbReference>
<dbReference type="PANTHER" id="PTHR30629:SF6">
    <property type="entry name" value="PROPHAGE INTEGRASE INTA-RELATED"/>
    <property type="match status" value="1"/>
</dbReference>
<dbReference type="PROSITE" id="PS51898">
    <property type="entry name" value="TYR_RECOMBINASE"/>
    <property type="match status" value="1"/>
</dbReference>
<evidence type="ECO:0000313" key="5">
    <source>
        <dbReference type="EMBL" id="SDH04461.1"/>
    </source>
</evidence>
<dbReference type="SUPFAM" id="SSF56349">
    <property type="entry name" value="DNA breaking-rejoining enzymes"/>
    <property type="match status" value="1"/>
</dbReference>
<dbReference type="Gene3D" id="1.10.443.10">
    <property type="entry name" value="Intergrase catalytic core"/>
    <property type="match status" value="1"/>
</dbReference>
<evidence type="ECO:0000256" key="1">
    <source>
        <dbReference type="ARBA" id="ARBA00008857"/>
    </source>
</evidence>
<feature type="domain" description="Tyr recombinase" evidence="4">
    <location>
        <begin position="1"/>
        <end position="164"/>
    </location>
</feature>
<comment type="similarity">
    <text evidence="1">Belongs to the 'phage' integrase family.</text>
</comment>
<dbReference type="CDD" id="cd00801">
    <property type="entry name" value="INT_P4_C"/>
    <property type="match status" value="1"/>
</dbReference>
<evidence type="ECO:0000256" key="2">
    <source>
        <dbReference type="ARBA" id="ARBA00022908"/>
    </source>
</evidence>
<protein>
    <submittedName>
        <fullName evidence="5">Phage integrase family protein</fullName>
    </submittedName>
</protein>
<dbReference type="EMBL" id="FNDD01000007">
    <property type="protein sequence ID" value="SDH04461.1"/>
    <property type="molecule type" value="Genomic_DNA"/>
</dbReference>
<dbReference type="GO" id="GO:0015074">
    <property type="term" value="P:DNA integration"/>
    <property type="evidence" value="ECO:0007669"/>
    <property type="project" value="UniProtKB-KW"/>
</dbReference>
<dbReference type="InterPro" id="IPR002104">
    <property type="entry name" value="Integrase_catalytic"/>
</dbReference>
<dbReference type="GO" id="GO:0003677">
    <property type="term" value="F:DNA binding"/>
    <property type="evidence" value="ECO:0007669"/>
    <property type="project" value="InterPro"/>
</dbReference>
<evidence type="ECO:0000256" key="3">
    <source>
        <dbReference type="ARBA" id="ARBA00023172"/>
    </source>
</evidence>
<proteinExistence type="inferred from homology"/>
<name>A0A1G7Z6T7_9VIBR</name>
<dbReference type="STRING" id="861298.SAMN04488136_10731"/>
<sequence length="196" mass="22494">MQAIALANMAITTKCLIEWQLHTMTRPYEAAGARWDEIDFENKLWIIPPSRMKARREHAIPLTEQSLAILDTVRLVSGAREYIFPSIRDPKKHTDAESINKALSRIGFKGRTSAHGLRSLASTTLNEQGFKGDWVDAALSHAEKNLVRKAYKRTTYIEQRRPMMEWWSRRIEKASYGSMSITGYRTLKLAWISSVL</sequence>
<evidence type="ECO:0000259" key="4">
    <source>
        <dbReference type="PROSITE" id="PS51898"/>
    </source>
</evidence>
<dbReference type="InterPro" id="IPR050808">
    <property type="entry name" value="Phage_Integrase"/>
</dbReference>
<organism evidence="5 6">
    <name type="scientific">Vibrio xiamenensis</name>
    <dbReference type="NCBI Taxonomy" id="861298"/>
    <lineage>
        <taxon>Bacteria</taxon>
        <taxon>Pseudomonadati</taxon>
        <taxon>Pseudomonadota</taxon>
        <taxon>Gammaproteobacteria</taxon>
        <taxon>Vibrionales</taxon>
        <taxon>Vibrionaceae</taxon>
        <taxon>Vibrio</taxon>
    </lineage>
</organism>
<dbReference type="InterPro" id="IPR013762">
    <property type="entry name" value="Integrase-like_cat_sf"/>
</dbReference>
<dbReference type="Pfam" id="PF00589">
    <property type="entry name" value="Phage_integrase"/>
    <property type="match status" value="1"/>
</dbReference>
<dbReference type="PANTHER" id="PTHR30629">
    <property type="entry name" value="PROPHAGE INTEGRASE"/>
    <property type="match status" value="1"/>
</dbReference>
<accession>A0A1G7Z6T7</accession>